<dbReference type="EMBL" id="BDIP01001171">
    <property type="protein sequence ID" value="GIQ83772.1"/>
    <property type="molecule type" value="Genomic_DNA"/>
</dbReference>
<organism evidence="1 2">
    <name type="scientific">Kipferlia bialata</name>
    <dbReference type="NCBI Taxonomy" id="797122"/>
    <lineage>
        <taxon>Eukaryota</taxon>
        <taxon>Metamonada</taxon>
        <taxon>Carpediemonas-like organisms</taxon>
        <taxon>Kipferlia</taxon>
    </lineage>
</organism>
<evidence type="ECO:0000313" key="2">
    <source>
        <dbReference type="Proteomes" id="UP000265618"/>
    </source>
</evidence>
<accession>A0A9K3GIB2</accession>
<keyword evidence="2" id="KW-1185">Reference proteome</keyword>
<dbReference type="Proteomes" id="UP000265618">
    <property type="component" value="Unassembled WGS sequence"/>
</dbReference>
<gene>
    <name evidence="1" type="ORF">KIPB_005143</name>
</gene>
<proteinExistence type="predicted"/>
<sequence length="365" mass="40568">MPTDDDALQRARAAVDTCLAERYPGVEHHEALEAQAEFYLLQGTYVALYVDSEGVVSAQPCRIPRVHAHLEREGEREGEGEGEEGEVSYEAELDQRHIEYLARCRALPPLLKGVQSSDITECHPSLPLPSASLFVRAVPLTRESILCPVIRGIFLDPLFMDARLSALMKFSERYKRGFLQSHRSDGKRTLLQELAHRLPRGGISLPDGSIVKGVSLYLDCSCSGTDHVDTIVSSIVRGGVYEALREWCIARMSVGDGLDNDEKNRISQFLYGVSEIATRLGIPHTLPEPSLVSMETDPTPLHYNGLVNEVDMYFRNYSGPERSYSWSVQAPTAVPKPPRLPILYVLLVDAGSLLMPNHRKESPSD</sequence>
<evidence type="ECO:0000313" key="1">
    <source>
        <dbReference type="EMBL" id="GIQ83772.1"/>
    </source>
</evidence>
<reference evidence="1 2" key="1">
    <citation type="journal article" date="2018" name="PLoS ONE">
        <title>The draft genome of Kipferlia bialata reveals reductive genome evolution in fornicate parasites.</title>
        <authorList>
            <person name="Tanifuji G."/>
            <person name="Takabayashi S."/>
            <person name="Kume K."/>
            <person name="Takagi M."/>
            <person name="Nakayama T."/>
            <person name="Kamikawa R."/>
            <person name="Inagaki Y."/>
            <person name="Hashimoto T."/>
        </authorList>
    </citation>
    <scope>NUCLEOTIDE SEQUENCE [LARGE SCALE GENOMIC DNA]</scope>
    <source>
        <strain evidence="1">NY0173</strain>
    </source>
</reference>
<comment type="caution">
    <text evidence="1">The sequence shown here is derived from an EMBL/GenBank/DDBJ whole genome shotgun (WGS) entry which is preliminary data.</text>
</comment>
<protein>
    <submittedName>
        <fullName evidence="1">Uncharacterized protein</fullName>
    </submittedName>
</protein>
<dbReference type="AlphaFoldDB" id="A0A9K3GIB2"/>
<name>A0A9K3GIB2_9EUKA</name>